<feature type="domain" description="HTH lysR-type" evidence="5">
    <location>
        <begin position="1"/>
        <end position="58"/>
    </location>
</feature>
<dbReference type="PANTHER" id="PTHR30346">
    <property type="entry name" value="TRANSCRIPTIONAL DUAL REGULATOR HCAR-RELATED"/>
    <property type="match status" value="1"/>
</dbReference>
<dbReference type="Gene3D" id="1.10.10.10">
    <property type="entry name" value="Winged helix-like DNA-binding domain superfamily/Winged helix DNA-binding domain"/>
    <property type="match status" value="1"/>
</dbReference>
<dbReference type="RefSeq" id="WP_109767348.1">
    <property type="nucleotide sequence ID" value="NZ_QFWV02000006.1"/>
</dbReference>
<evidence type="ECO:0000259" key="5">
    <source>
        <dbReference type="PROSITE" id="PS50931"/>
    </source>
</evidence>
<dbReference type="InterPro" id="IPR005119">
    <property type="entry name" value="LysR_subst-bd"/>
</dbReference>
<dbReference type="GO" id="GO:0032993">
    <property type="term" value="C:protein-DNA complex"/>
    <property type="evidence" value="ECO:0007669"/>
    <property type="project" value="TreeGrafter"/>
</dbReference>
<dbReference type="PRINTS" id="PR00039">
    <property type="entry name" value="HTHLYSR"/>
</dbReference>
<proteinExistence type="inferred from homology"/>
<dbReference type="PANTHER" id="PTHR30346:SF0">
    <property type="entry name" value="HCA OPERON TRANSCRIPTIONAL ACTIVATOR HCAR"/>
    <property type="match status" value="1"/>
</dbReference>
<dbReference type="EMBL" id="QFWV02000006">
    <property type="protein sequence ID" value="RKF06637.1"/>
    <property type="molecule type" value="Genomic_DNA"/>
</dbReference>
<gene>
    <name evidence="6" type="ORF">DEM25_010285</name>
</gene>
<comment type="caution">
    <text evidence="6">The sequence shown here is derived from an EMBL/GenBank/DDBJ whole genome shotgun (WGS) entry which is preliminary data.</text>
</comment>
<dbReference type="GO" id="GO:0003700">
    <property type="term" value="F:DNA-binding transcription factor activity"/>
    <property type="evidence" value="ECO:0007669"/>
    <property type="project" value="InterPro"/>
</dbReference>
<keyword evidence="2" id="KW-0805">Transcription regulation</keyword>
<comment type="similarity">
    <text evidence="1">Belongs to the LysR transcriptional regulatory family.</text>
</comment>
<dbReference type="SUPFAM" id="SSF46785">
    <property type="entry name" value="Winged helix' DNA-binding domain"/>
    <property type="match status" value="1"/>
</dbReference>
<dbReference type="AlphaFoldDB" id="A0A3A8A8J8"/>
<dbReference type="CDD" id="cd08414">
    <property type="entry name" value="PBP2_LTTR_aromatics_like"/>
    <property type="match status" value="1"/>
</dbReference>
<dbReference type="Pfam" id="PF03466">
    <property type="entry name" value="LysR_substrate"/>
    <property type="match status" value="1"/>
</dbReference>
<dbReference type="GO" id="GO:0003677">
    <property type="term" value="F:DNA binding"/>
    <property type="evidence" value="ECO:0007669"/>
    <property type="project" value="UniProtKB-KW"/>
</dbReference>
<keyword evidence="7" id="KW-1185">Reference proteome</keyword>
<evidence type="ECO:0000313" key="7">
    <source>
        <dbReference type="Proteomes" id="UP000246132"/>
    </source>
</evidence>
<protein>
    <submittedName>
        <fullName evidence="6">LysR family transcriptional regulator</fullName>
    </submittedName>
</protein>
<dbReference type="Pfam" id="PF00126">
    <property type="entry name" value="HTH_1"/>
    <property type="match status" value="1"/>
</dbReference>
<dbReference type="Proteomes" id="UP000246132">
    <property type="component" value="Unassembled WGS sequence"/>
</dbReference>
<dbReference type="OrthoDB" id="9811588at2"/>
<evidence type="ECO:0000256" key="4">
    <source>
        <dbReference type="ARBA" id="ARBA00023163"/>
    </source>
</evidence>
<dbReference type="SUPFAM" id="SSF53850">
    <property type="entry name" value="Periplasmic binding protein-like II"/>
    <property type="match status" value="1"/>
</dbReference>
<accession>A0A3A8A8J8</accession>
<name>A0A3A8A8J8_9HYPH</name>
<evidence type="ECO:0000256" key="3">
    <source>
        <dbReference type="ARBA" id="ARBA00023125"/>
    </source>
</evidence>
<dbReference type="FunFam" id="1.10.10.10:FF:000001">
    <property type="entry name" value="LysR family transcriptional regulator"/>
    <property type="match status" value="1"/>
</dbReference>
<organism evidence="6 7">
    <name type="scientific">Oceaniradius stylonematis</name>
    <dbReference type="NCBI Taxonomy" id="2184161"/>
    <lineage>
        <taxon>Bacteria</taxon>
        <taxon>Pseudomonadati</taxon>
        <taxon>Pseudomonadota</taxon>
        <taxon>Alphaproteobacteria</taxon>
        <taxon>Hyphomicrobiales</taxon>
        <taxon>Ahrensiaceae</taxon>
        <taxon>Oceaniradius</taxon>
    </lineage>
</organism>
<reference evidence="6 7" key="1">
    <citation type="journal article" date="2018" name="Int. J. Syst. Bacteriol.">
        <title>Oceaniradius stylonemae gen. nov., sp. nov., isolated from a red alga, Stylonema cornu-cervi.</title>
        <authorList>
            <person name="Jeong S."/>
        </authorList>
    </citation>
    <scope>NUCLEOTIDE SEQUENCE [LARGE SCALE GENOMIC DNA]</scope>
    <source>
        <strain evidence="6 7">StC1</strain>
    </source>
</reference>
<keyword evidence="4" id="KW-0804">Transcription</keyword>
<dbReference type="InterPro" id="IPR000847">
    <property type="entry name" value="LysR_HTH_N"/>
</dbReference>
<dbReference type="Gene3D" id="3.40.190.10">
    <property type="entry name" value="Periplasmic binding protein-like II"/>
    <property type="match status" value="2"/>
</dbReference>
<evidence type="ECO:0000256" key="1">
    <source>
        <dbReference type="ARBA" id="ARBA00009437"/>
    </source>
</evidence>
<evidence type="ECO:0000256" key="2">
    <source>
        <dbReference type="ARBA" id="ARBA00023015"/>
    </source>
</evidence>
<sequence>MEFKQARIFVAVAEELHFGRAAERLHMAQPALSAQIKHLEAELGLKLFERTTRRVSLTRAGEAFLPEAKAAIAQAEAAVAAARAMAGEHDLLKIGGVDSATAGLLPRIVRRFRNRNSAVELKIFELLSAPALHDLANRSLDIGFVRIRPKQDHLASAFVFTEPVVAVLPSDHALAGEKAVAASELGGEPLVIPSRSHRPILFDVIHDYLRGHGVEPNIRQEANERHMIISMVAAGLGISLVPEWVSQFKRDDVVYLPLADGGPSVDVHIAWRQNDPMDVVHEFVRCVLEPD</sequence>
<dbReference type="PROSITE" id="PS50931">
    <property type="entry name" value="HTH_LYSR"/>
    <property type="match status" value="1"/>
</dbReference>
<dbReference type="InterPro" id="IPR036388">
    <property type="entry name" value="WH-like_DNA-bd_sf"/>
</dbReference>
<evidence type="ECO:0000313" key="6">
    <source>
        <dbReference type="EMBL" id="RKF06637.1"/>
    </source>
</evidence>
<dbReference type="InterPro" id="IPR036390">
    <property type="entry name" value="WH_DNA-bd_sf"/>
</dbReference>
<keyword evidence="3" id="KW-0238">DNA-binding</keyword>